<evidence type="ECO:0000256" key="8">
    <source>
        <dbReference type="ARBA" id="ARBA00014401"/>
    </source>
</evidence>
<dbReference type="InterPro" id="IPR036979">
    <property type="entry name" value="CM_dom_sf"/>
</dbReference>
<keyword evidence="11" id="KW-0057">Aromatic amino acid biosynthesis</keyword>
<dbReference type="CDD" id="cd04905">
    <property type="entry name" value="ACT_CM-PDT"/>
    <property type="match status" value="1"/>
</dbReference>
<keyword evidence="15" id="KW-0511">Multifunctional enzyme</keyword>
<dbReference type="EMBL" id="CP019791">
    <property type="protein sequence ID" value="AQT67214.1"/>
    <property type="molecule type" value="Genomic_DNA"/>
</dbReference>
<feature type="domain" description="Chorismate mutase" evidence="20">
    <location>
        <begin position="1"/>
        <end position="87"/>
    </location>
</feature>
<dbReference type="SUPFAM" id="SSF53850">
    <property type="entry name" value="Periplasmic binding protein-like II"/>
    <property type="match status" value="1"/>
</dbReference>
<evidence type="ECO:0000256" key="10">
    <source>
        <dbReference type="ARBA" id="ARBA00022605"/>
    </source>
</evidence>
<dbReference type="Pfam" id="PF00800">
    <property type="entry name" value="PDT"/>
    <property type="match status" value="1"/>
</dbReference>
<dbReference type="RefSeq" id="WP_146659262.1">
    <property type="nucleotide sequence ID" value="NZ_CP019791.1"/>
</dbReference>
<feature type="site" description="Essential for prephenate dehydratase activity" evidence="19">
    <location>
        <position position="254"/>
    </location>
</feature>
<dbReference type="SUPFAM" id="SSF48600">
    <property type="entry name" value="Chorismate mutase II"/>
    <property type="match status" value="1"/>
</dbReference>
<dbReference type="KEGG" id="alus:STSP2_00357"/>
<reference evidence="24" key="1">
    <citation type="submission" date="2017-02" db="EMBL/GenBank/DDBJ databases">
        <title>Comparative genomics and description of representatives of a novel lineage of planctomycetes thriving in anoxic sediments.</title>
        <authorList>
            <person name="Spring S."/>
            <person name="Bunk B."/>
            <person name="Sproer C."/>
        </authorList>
    </citation>
    <scope>NUCLEOTIDE SEQUENCE [LARGE SCALE GENOMIC DNA]</scope>
    <source>
        <strain evidence="24">ST-NAGAB-D1</strain>
    </source>
</reference>
<dbReference type="InterPro" id="IPR008242">
    <property type="entry name" value="Chor_mutase/pphenate_deHydtase"/>
</dbReference>
<keyword evidence="13" id="KW-0413">Isomerase</keyword>
<feature type="domain" description="ACT" evidence="22">
    <location>
        <begin position="273"/>
        <end position="350"/>
    </location>
</feature>
<sequence length="356" mass="39261">MSLEDLRKKIDDIDSKLVELLNERARVVVKVGKYKDKNGGPIYAPHREKAVLEKISRANTGPLPDKTLTAIWREMMSGSFFLERPLRIAFLGPEGSFSHSAAMLKFGQSVDYEAVADIRTIFNEVSKGHSDLGIVPIENSAGGGIDESLDAFVDSDVYICAEVYMAIHHNLLANCKLEDVKEVYSKPEVFAQCRKWLSDTFTGAKTIAVASSARAAQMAAEKPYTAAIGSTAAADLYGLKIVCENIEDVPNNVTRFLIIGKQDTPPTGDDKTSLLFSTAHKAGALVDVLEVFRDHGLNLANIESRPSKKREWEYYFFVDFVGHKSSEQAQKALEAAKKHCLQLSVLGSYPKNDKLL</sequence>
<dbReference type="PANTHER" id="PTHR21022">
    <property type="entry name" value="PREPHENATE DEHYDRATASE P PROTEIN"/>
    <property type="match status" value="1"/>
</dbReference>
<evidence type="ECO:0000256" key="14">
    <source>
        <dbReference type="ARBA" id="ARBA00023239"/>
    </source>
</evidence>
<gene>
    <name evidence="23" type="primary">pheA</name>
    <name evidence="23" type="ORF">STSP2_00357</name>
</gene>
<evidence type="ECO:0000259" key="20">
    <source>
        <dbReference type="PROSITE" id="PS51168"/>
    </source>
</evidence>
<dbReference type="FunFam" id="3.30.70.260:FF:000012">
    <property type="entry name" value="Prephenate dehydratase"/>
    <property type="match status" value="1"/>
</dbReference>
<evidence type="ECO:0000256" key="7">
    <source>
        <dbReference type="ARBA" id="ARBA00013147"/>
    </source>
</evidence>
<comment type="subcellular location">
    <subcellularLocation>
        <location evidence="3">Cytoplasm</location>
    </subcellularLocation>
</comment>
<dbReference type="InterPro" id="IPR002912">
    <property type="entry name" value="ACT_dom"/>
</dbReference>
<dbReference type="UniPathway" id="UPA00120">
    <property type="reaction ID" value="UER00203"/>
</dbReference>
<evidence type="ECO:0000256" key="15">
    <source>
        <dbReference type="ARBA" id="ARBA00023268"/>
    </source>
</evidence>
<dbReference type="Gene3D" id="3.40.190.10">
    <property type="entry name" value="Periplasmic binding protein-like II"/>
    <property type="match status" value="2"/>
</dbReference>
<evidence type="ECO:0000256" key="12">
    <source>
        <dbReference type="ARBA" id="ARBA00023222"/>
    </source>
</evidence>
<dbReference type="PROSITE" id="PS51671">
    <property type="entry name" value="ACT"/>
    <property type="match status" value="1"/>
</dbReference>
<dbReference type="GO" id="GO:0004106">
    <property type="term" value="F:chorismate mutase activity"/>
    <property type="evidence" value="ECO:0007669"/>
    <property type="project" value="UniProtKB-EC"/>
</dbReference>
<evidence type="ECO:0000259" key="21">
    <source>
        <dbReference type="PROSITE" id="PS51171"/>
    </source>
</evidence>
<evidence type="ECO:0000256" key="6">
    <source>
        <dbReference type="ARBA" id="ARBA00012404"/>
    </source>
</evidence>
<evidence type="ECO:0000256" key="11">
    <source>
        <dbReference type="ARBA" id="ARBA00023141"/>
    </source>
</evidence>
<evidence type="ECO:0000313" key="23">
    <source>
        <dbReference type="EMBL" id="AQT67214.1"/>
    </source>
</evidence>
<dbReference type="GO" id="GO:0009094">
    <property type="term" value="P:L-phenylalanine biosynthetic process"/>
    <property type="evidence" value="ECO:0007669"/>
    <property type="project" value="UniProtKB-UniPathway"/>
</dbReference>
<dbReference type="PROSITE" id="PS00857">
    <property type="entry name" value="PREPHENATE_DEHYDR_1"/>
    <property type="match status" value="1"/>
</dbReference>
<dbReference type="Pfam" id="PF01817">
    <property type="entry name" value="CM_2"/>
    <property type="match status" value="1"/>
</dbReference>
<feature type="domain" description="Prephenate dehydratase" evidence="21">
    <location>
        <begin position="87"/>
        <end position="261"/>
    </location>
</feature>
<dbReference type="InterPro" id="IPR010957">
    <property type="entry name" value="G/b/e-P-prot_chorismate_mutase"/>
</dbReference>
<evidence type="ECO:0000256" key="16">
    <source>
        <dbReference type="ARBA" id="ARBA00031175"/>
    </source>
</evidence>
<dbReference type="InterPro" id="IPR045865">
    <property type="entry name" value="ACT-like_dom_sf"/>
</dbReference>
<comment type="pathway">
    <text evidence="5">Metabolic intermediate biosynthesis; prephenate biosynthesis; prephenate from chorismate: step 1/1.</text>
</comment>
<dbReference type="SMART" id="SM00830">
    <property type="entry name" value="CM_2"/>
    <property type="match status" value="1"/>
</dbReference>
<dbReference type="InterPro" id="IPR018528">
    <property type="entry name" value="Preph_deHydtase_CS"/>
</dbReference>
<name>A0A1U9NHJ1_9BACT</name>
<dbReference type="Pfam" id="PF01842">
    <property type="entry name" value="ACT"/>
    <property type="match status" value="1"/>
</dbReference>
<dbReference type="CDD" id="cd13630">
    <property type="entry name" value="PBP2_PDT_1"/>
    <property type="match status" value="1"/>
</dbReference>
<keyword evidence="14" id="KW-0456">Lyase</keyword>
<keyword evidence="9" id="KW-0963">Cytoplasm</keyword>
<evidence type="ECO:0000256" key="17">
    <source>
        <dbReference type="ARBA" id="ARBA00031520"/>
    </source>
</evidence>
<dbReference type="NCBIfam" id="TIGR01807">
    <property type="entry name" value="CM_P2"/>
    <property type="match status" value="1"/>
</dbReference>
<dbReference type="FunFam" id="3.40.190.10:FF:000034">
    <property type="entry name" value="Chorismate mutase/prephenate dehydratase"/>
    <property type="match status" value="1"/>
</dbReference>
<dbReference type="EC" id="4.2.1.51" evidence="7"/>
<comment type="catalytic activity">
    <reaction evidence="18">
        <text>prephenate + H(+) = 3-phenylpyruvate + CO2 + H2O</text>
        <dbReference type="Rhea" id="RHEA:21648"/>
        <dbReference type="ChEBI" id="CHEBI:15377"/>
        <dbReference type="ChEBI" id="CHEBI:15378"/>
        <dbReference type="ChEBI" id="CHEBI:16526"/>
        <dbReference type="ChEBI" id="CHEBI:18005"/>
        <dbReference type="ChEBI" id="CHEBI:29934"/>
        <dbReference type="EC" id="4.2.1.51"/>
    </reaction>
</comment>
<dbReference type="NCBIfam" id="NF008865">
    <property type="entry name" value="PRK11898.1"/>
    <property type="match status" value="1"/>
</dbReference>
<keyword evidence="10" id="KW-0028">Amino-acid biosynthesis</keyword>
<dbReference type="OrthoDB" id="9802281at2"/>
<evidence type="ECO:0000256" key="5">
    <source>
        <dbReference type="ARBA" id="ARBA00004817"/>
    </source>
</evidence>
<evidence type="ECO:0000313" key="24">
    <source>
        <dbReference type="Proteomes" id="UP000189674"/>
    </source>
</evidence>
<dbReference type="Gene3D" id="1.20.59.10">
    <property type="entry name" value="Chorismate mutase"/>
    <property type="match status" value="1"/>
</dbReference>
<comment type="catalytic activity">
    <reaction evidence="1">
        <text>chorismate = prephenate</text>
        <dbReference type="Rhea" id="RHEA:13897"/>
        <dbReference type="ChEBI" id="CHEBI:29748"/>
        <dbReference type="ChEBI" id="CHEBI:29934"/>
        <dbReference type="EC" id="5.4.99.5"/>
    </reaction>
</comment>
<keyword evidence="24" id="KW-1185">Reference proteome</keyword>
<comment type="pathway">
    <text evidence="4">Amino-acid biosynthesis; L-phenylalanine biosynthesis; phenylpyruvate from prephenate: step 1/1.</text>
</comment>
<proteinExistence type="predicted"/>
<dbReference type="Proteomes" id="UP000189674">
    <property type="component" value="Chromosome"/>
</dbReference>
<protein>
    <recommendedName>
        <fullName evidence="8">Bifunctional chorismate mutase/prephenate dehydratase</fullName>
        <ecNumber evidence="7">4.2.1.51</ecNumber>
        <ecNumber evidence="6">5.4.99.5</ecNumber>
    </recommendedName>
    <alternativeName>
        <fullName evidence="17">Chorismate mutase-prephenate dehydratase</fullName>
    </alternativeName>
    <alternativeName>
        <fullName evidence="16">p-protein</fullName>
    </alternativeName>
</protein>
<dbReference type="PANTHER" id="PTHR21022:SF19">
    <property type="entry name" value="PREPHENATE DEHYDRATASE-RELATED"/>
    <property type="match status" value="1"/>
</dbReference>
<dbReference type="UniPathway" id="UPA00121">
    <property type="reaction ID" value="UER00345"/>
</dbReference>
<dbReference type="STRING" id="1936003.STSP2_00357"/>
<dbReference type="Gene3D" id="3.30.70.260">
    <property type="match status" value="1"/>
</dbReference>
<keyword evidence="12" id="KW-0584">Phenylalanine biosynthesis</keyword>
<dbReference type="InterPro" id="IPR001086">
    <property type="entry name" value="Preph_deHydtase"/>
</dbReference>
<accession>A0A1U9NHJ1</accession>
<evidence type="ECO:0000259" key="22">
    <source>
        <dbReference type="PROSITE" id="PS51671"/>
    </source>
</evidence>
<dbReference type="AlphaFoldDB" id="A0A1U9NHJ1"/>
<dbReference type="PIRSF" id="PIRSF001500">
    <property type="entry name" value="Chor_mut_pdt_Ppr"/>
    <property type="match status" value="1"/>
</dbReference>
<evidence type="ECO:0000256" key="13">
    <source>
        <dbReference type="ARBA" id="ARBA00023235"/>
    </source>
</evidence>
<evidence type="ECO:0000256" key="18">
    <source>
        <dbReference type="ARBA" id="ARBA00047848"/>
    </source>
</evidence>
<dbReference type="PROSITE" id="PS51171">
    <property type="entry name" value="PREPHENATE_DEHYDR_3"/>
    <property type="match status" value="1"/>
</dbReference>
<dbReference type="GO" id="GO:0046417">
    <property type="term" value="P:chorismate metabolic process"/>
    <property type="evidence" value="ECO:0007669"/>
    <property type="project" value="InterPro"/>
</dbReference>
<organism evidence="23 24">
    <name type="scientific">Anaerohalosphaera lusitana</name>
    <dbReference type="NCBI Taxonomy" id="1936003"/>
    <lineage>
        <taxon>Bacteria</taxon>
        <taxon>Pseudomonadati</taxon>
        <taxon>Planctomycetota</taxon>
        <taxon>Phycisphaerae</taxon>
        <taxon>Sedimentisphaerales</taxon>
        <taxon>Anaerohalosphaeraceae</taxon>
        <taxon>Anaerohalosphaera</taxon>
    </lineage>
</organism>
<evidence type="ECO:0000256" key="3">
    <source>
        <dbReference type="ARBA" id="ARBA00004496"/>
    </source>
</evidence>
<dbReference type="InterPro" id="IPR002701">
    <property type="entry name" value="CM_II_prokaryot"/>
</dbReference>
<dbReference type="GO" id="GO:0005737">
    <property type="term" value="C:cytoplasm"/>
    <property type="evidence" value="ECO:0007669"/>
    <property type="project" value="UniProtKB-SubCell"/>
</dbReference>
<dbReference type="EC" id="5.4.99.5" evidence="6"/>
<evidence type="ECO:0000256" key="19">
    <source>
        <dbReference type="PIRSR" id="PIRSR001500-2"/>
    </source>
</evidence>
<dbReference type="SUPFAM" id="SSF55021">
    <property type="entry name" value="ACT-like"/>
    <property type="match status" value="1"/>
</dbReference>
<evidence type="ECO:0000256" key="1">
    <source>
        <dbReference type="ARBA" id="ARBA00000824"/>
    </source>
</evidence>
<comment type="function">
    <text evidence="2">Catalyzes the Claisen rearrangement of chorismate to prephenate and the decarboxylation/dehydration of prephenate to phenylpyruvate.</text>
</comment>
<dbReference type="GO" id="GO:0004664">
    <property type="term" value="F:prephenate dehydratase activity"/>
    <property type="evidence" value="ECO:0007669"/>
    <property type="project" value="UniProtKB-EC"/>
</dbReference>
<evidence type="ECO:0000256" key="2">
    <source>
        <dbReference type="ARBA" id="ARBA00002364"/>
    </source>
</evidence>
<dbReference type="InterPro" id="IPR036263">
    <property type="entry name" value="Chorismate_II_sf"/>
</dbReference>
<evidence type="ECO:0000256" key="4">
    <source>
        <dbReference type="ARBA" id="ARBA00004741"/>
    </source>
</evidence>
<evidence type="ECO:0000256" key="9">
    <source>
        <dbReference type="ARBA" id="ARBA00022490"/>
    </source>
</evidence>
<dbReference type="PROSITE" id="PS51168">
    <property type="entry name" value="CHORISMATE_MUT_2"/>
    <property type="match status" value="1"/>
</dbReference>